<dbReference type="EMBL" id="VFOW01000001">
    <property type="protein sequence ID" value="TQL75276.1"/>
    <property type="molecule type" value="Genomic_DNA"/>
</dbReference>
<evidence type="ECO:0000313" key="11">
    <source>
        <dbReference type="EMBL" id="TQL75276.1"/>
    </source>
</evidence>
<dbReference type="InterPro" id="IPR000049">
    <property type="entry name" value="ET-Flavoprotein_bsu_CS"/>
</dbReference>
<reference evidence="11 12" key="1">
    <citation type="submission" date="2019-06" db="EMBL/GenBank/DDBJ databases">
        <title>Sequencing the genomes of 1000 actinobacteria strains.</title>
        <authorList>
            <person name="Klenk H.-P."/>
        </authorList>
    </citation>
    <scope>NUCLEOTIDE SEQUENCE [LARGE SCALE GENOMIC DNA]</scope>
    <source>
        <strain evidence="11 12">DSM 45928</strain>
    </source>
</reference>
<evidence type="ECO:0000256" key="7">
    <source>
        <dbReference type="ARBA" id="ARBA00025649"/>
    </source>
</evidence>
<keyword evidence="5" id="KW-0813">Transport</keyword>
<evidence type="ECO:0000256" key="8">
    <source>
        <dbReference type="ARBA" id="ARBA00042002"/>
    </source>
</evidence>
<comment type="function">
    <text evidence="7">The electron transfer flavoprotein serves as a specific electron acceptor for other dehydrogenases. It transfers the electrons to the main respiratory chain via ETF-ubiquinone oxidoreductase (ETF dehydrogenase).</text>
</comment>
<organism evidence="11 12">
    <name type="scientific">Stackebrandtia endophytica</name>
    <dbReference type="NCBI Taxonomy" id="1496996"/>
    <lineage>
        <taxon>Bacteria</taxon>
        <taxon>Bacillati</taxon>
        <taxon>Actinomycetota</taxon>
        <taxon>Actinomycetes</taxon>
        <taxon>Glycomycetales</taxon>
        <taxon>Glycomycetaceae</taxon>
        <taxon>Stackebrandtia</taxon>
    </lineage>
</organism>
<dbReference type="PROSITE" id="PS01065">
    <property type="entry name" value="ETF_BETA"/>
    <property type="match status" value="1"/>
</dbReference>
<evidence type="ECO:0000313" key="12">
    <source>
        <dbReference type="Proteomes" id="UP000317043"/>
    </source>
</evidence>
<dbReference type="GO" id="GO:0009055">
    <property type="term" value="F:electron transfer activity"/>
    <property type="evidence" value="ECO:0007669"/>
    <property type="project" value="InterPro"/>
</dbReference>
<keyword evidence="6" id="KW-0249">Electron transport</keyword>
<dbReference type="FunCoup" id="A0A543ARW1">
    <property type="interactions" value="298"/>
</dbReference>
<dbReference type="PANTHER" id="PTHR21294">
    <property type="entry name" value="ELECTRON TRANSFER FLAVOPROTEIN BETA-SUBUNIT"/>
    <property type="match status" value="1"/>
</dbReference>
<comment type="cofactor">
    <cofactor evidence="1">
        <name>FAD</name>
        <dbReference type="ChEBI" id="CHEBI:57692"/>
    </cofactor>
</comment>
<dbReference type="InterPro" id="IPR014729">
    <property type="entry name" value="Rossmann-like_a/b/a_fold"/>
</dbReference>
<sequence>MKIVVLTKQVPDSGLDRSLSADDFTVERASASNVISELDENAIEAAMVLADADPSGVEVTLLTVGPDHALETIRKALSMGPHKAVHVQDDAIAGSCAVTTSAVIAAALGKLEYDLVLCAAESTDGGVGGMAQMLGARLGVAAMSGARKLTVDGNKLTVERQTDDGYETLTATTPAVVSVWDSMNTPRYPSLKGIMAAKRKPVETMSLSDVGLAPEQVGAAGATSAVVSAEPRPARSAGQKVVDEGEGGAQLAQFLASEKFV</sequence>
<dbReference type="InterPro" id="IPR033948">
    <property type="entry name" value="ETF_beta_N"/>
</dbReference>
<dbReference type="RefSeq" id="WP_142035009.1">
    <property type="nucleotide sequence ID" value="NZ_JBHTGS010000001.1"/>
</dbReference>
<comment type="caution">
    <text evidence="11">The sequence shown here is derived from an EMBL/GenBank/DDBJ whole genome shotgun (WGS) entry which is preliminary data.</text>
</comment>
<evidence type="ECO:0000256" key="2">
    <source>
        <dbReference type="ARBA" id="ARBA00007557"/>
    </source>
</evidence>
<dbReference type="SUPFAM" id="SSF52402">
    <property type="entry name" value="Adenine nucleotide alpha hydrolases-like"/>
    <property type="match status" value="1"/>
</dbReference>
<dbReference type="InParanoid" id="A0A543ARW1"/>
<comment type="similarity">
    <text evidence="2">Belongs to the ETF beta-subunit/FixA family.</text>
</comment>
<feature type="domain" description="Electron transfer flavoprotein alpha/beta-subunit N-terminal" evidence="10">
    <location>
        <begin position="23"/>
        <end position="214"/>
    </location>
</feature>
<dbReference type="GO" id="GO:0005829">
    <property type="term" value="C:cytosol"/>
    <property type="evidence" value="ECO:0007669"/>
    <property type="project" value="TreeGrafter"/>
</dbReference>
<dbReference type="CDD" id="cd01714">
    <property type="entry name" value="ETF_beta"/>
    <property type="match status" value="1"/>
</dbReference>
<evidence type="ECO:0000256" key="9">
    <source>
        <dbReference type="ARBA" id="ARBA00049933"/>
    </source>
</evidence>
<dbReference type="SMART" id="SM00893">
    <property type="entry name" value="ETF"/>
    <property type="match status" value="1"/>
</dbReference>
<dbReference type="Proteomes" id="UP000317043">
    <property type="component" value="Unassembled WGS sequence"/>
</dbReference>
<comment type="cofactor">
    <cofactor evidence="9">
        <name>AMP</name>
        <dbReference type="ChEBI" id="CHEBI:456215"/>
    </cofactor>
</comment>
<dbReference type="PANTHER" id="PTHR21294:SF8">
    <property type="entry name" value="ELECTRON TRANSFER FLAVOPROTEIN SUBUNIT BETA"/>
    <property type="match status" value="1"/>
</dbReference>
<comment type="subunit">
    <text evidence="3">Heterodimer of an alpha and a beta subunit.</text>
</comment>
<dbReference type="InterPro" id="IPR014730">
    <property type="entry name" value="ETF_a/b_N"/>
</dbReference>
<evidence type="ECO:0000256" key="3">
    <source>
        <dbReference type="ARBA" id="ARBA00011355"/>
    </source>
</evidence>
<evidence type="ECO:0000256" key="1">
    <source>
        <dbReference type="ARBA" id="ARBA00001974"/>
    </source>
</evidence>
<proteinExistence type="inferred from homology"/>
<evidence type="ECO:0000256" key="5">
    <source>
        <dbReference type="ARBA" id="ARBA00022448"/>
    </source>
</evidence>
<dbReference type="AlphaFoldDB" id="A0A543ARW1"/>
<name>A0A543ARW1_9ACTN</name>
<evidence type="ECO:0000256" key="4">
    <source>
        <dbReference type="ARBA" id="ARBA00016797"/>
    </source>
</evidence>
<accession>A0A543ARW1</accession>
<dbReference type="InterPro" id="IPR012255">
    <property type="entry name" value="ETF_b"/>
</dbReference>
<keyword evidence="12" id="KW-1185">Reference proteome</keyword>
<evidence type="ECO:0000256" key="6">
    <source>
        <dbReference type="ARBA" id="ARBA00022982"/>
    </source>
</evidence>
<gene>
    <name evidence="11" type="ORF">FB566_0773</name>
</gene>
<dbReference type="Gene3D" id="3.40.50.620">
    <property type="entry name" value="HUPs"/>
    <property type="match status" value="1"/>
</dbReference>
<protein>
    <recommendedName>
        <fullName evidence="4">Electron transfer flavoprotein subunit beta</fullName>
    </recommendedName>
    <alternativeName>
        <fullName evidence="8">Electron transfer flavoprotein small subunit</fullName>
    </alternativeName>
</protein>
<dbReference type="PIRSF" id="PIRSF000090">
    <property type="entry name" value="Beta-ETF"/>
    <property type="match status" value="1"/>
</dbReference>
<dbReference type="Pfam" id="PF01012">
    <property type="entry name" value="ETF"/>
    <property type="match status" value="1"/>
</dbReference>
<evidence type="ECO:0000259" key="10">
    <source>
        <dbReference type="SMART" id="SM00893"/>
    </source>
</evidence>
<dbReference type="OrthoDB" id="9804960at2"/>